<organism evidence="1 2">
    <name type="scientific">Mya arenaria</name>
    <name type="common">Soft-shell clam</name>
    <dbReference type="NCBI Taxonomy" id="6604"/>
    <lineage>
        <taxon>Eukaryota</taxon>
        <taxon>Metazoa</taxon>
        <taxon>Spiralia</taxon>
        <taxon>Lophotrochozoa</taxon>
        <taxon>Mollusca</taxon>
        <taxon>Bivalvia</taxon>
        <taxon>Autobranchia</taxon>
        <taxon>Heteroconchia</taxon>
        <taxon>Euheterodonta</taxon>
        <taxon>Imparidentia</taxon>
        <taxon>Neoheterodontei</taxon>
        <taxon>Myida</taxon>
        <taxon>Myoidea</taxon>
        <taxon>Myidae</taxon>
        <taxon>Mya</taxon>
    </lineage>
</organism>
<proteinExistence type="predicted"/>
<name>A0ABY7E921_MYAAR</name>
<dbReference type="Proteomes" id="UP001164746">
    <property type="component" value="Chromosome 5"/>
</dbReference>
<accession>A0ABY7E921</accession>
<reference evidence="1" key="1">
    <citation type="submission" date="2022-11" db="EMBL/GenBank/DDBJ databases">
        <title>Centuries of genome instability and evolution in soft-shell clam transmissible cancer (bioRxiv).</title>
        <authorList>
            <person name="Hart S.F.M."/>
            <person name="Yonemitsu M.A."/>
            <person name="Giersch R.M."/>
            <person name="Beal B.F."/>
            <person name="Arriagada G."/>
            <person name="Davis B.W."/>
            <person name="Ostrander E.A."/>
            <person name="Goff S.P."/>
            <person name="Metzger M.J."/>
        </authorList>
    </citation>
    <scope>NUCLEOTIDE SEQUENCE</scope>
    <source>
        <strain evidence="1">MELC-2E11</strain>
        <tissue evidence="1">Siphon/mantle</tissue>
    </source>
</reference>
<evidence type="ECO:0000313" key="1">
    <source>
        <dbReference type="EMBL" id="WAR06478.1"/>
    </source>
</evidence>
<gene>
    <name evidence="1" type="ORF">MAR_021847</name>
</gene>
<keyword evidence="2" id="KW-1185">Reference proteome</keyword>
<sequence>MKFSNLNSVMCGIGFIYVVLMLSITGTRASKVLDVDPRGMVFHEISAEELQKRQIEEFADALGYGYIGEEDIKEAQVCIEHDQEIGSISRDNPAEVCRDCFIGSMGSDRCLRTTNTDDKDTRKCFCSQMD</sequence>
<evidence type="ECO:0000313" key="2">
    <source>
        <dbReference type="Proteomes" id="UP001164746"/>
    </source>
</evidence>
<dbReference type="EMBL" id="CP111016">
    <property type="protein sequence ID" value="WAR06478.1"/>
    <property type="molecule type" value="Genomic_DNA"/>
</dbReference>
<protein>
    <submittedName>
        <fullName evidence="1">Uncharacterized protein</fullName>
    </submittedName>
</protein>